<dbReference type="GO" id="GO:0070007">
    <property type="term" value="F:glutamic-type endopeptidase activity"/>
    <property type="evidence" value="ECO:0007669"/>
    <property type="project" value="InterPro"/>
</dbReference>
<dbReference type="PANTHER" id="PTHR37536">
    <property type="entry name" value="PUTATIVE (AFU_ORTHOLOGUE AFUA_3G02970)-RELATED"/>
    <property type="match status" value="1"/>
</dbReference>
<dbReference type="SUPFAM" id="SSF49899">
    <property type="entry name" value="Concanavalin A-like lectins/glucanases"/>
    <property type="match status" value="1"/>
</dbReference>
<sequence>MKLFAALLSACLAAQALAQGNSQFGKSQGNSNSNSNKPQDPELDQEFTFTVEATFKGKKIPQNEIKITKIPPGKEANPGRKLGHEKNGKADTSGLAARGITPKNPTSVSANWCGSVKRATTANQIKLIHAYFQHPTCTKRSGQTYPQAAAQWAGIDGDSWGAALLQSGTVCKFDNATATVRNEAWWQWLPSGSFTINSLPVAPGDWFEVTIDTTTNRAGKITLSNISKGYAYTITISGGATLGRLDADWVVERPYYGSGLAGMPKFSDVWFQSAYATRVNGNLKEQIGIMGATQLQIPNLCASAEYDNDKEVSWSL</sequence>
<dbReference type="GO" id="GO:0006508">
    <property type="term" value="P:proteolysis"/>
    <property type="evidence" value="ECO:0007669"/>
    <property type="project" value="InterPro"/>
</dbReference>
<feature type="signal peptide" evidence="3">
    <location>
        <begin position="1"/>
        <end position="18"/>
    </location>
</feature>
<comment type="caution">
    <text evidence="4">The sequence shown here is derived from an EMBL/GenBank/DDBJ whole genome shotgun (WGS) entry which is preliminary data.</text>
</comment>
<proteinExistence type="predicted"/>
<dbReference type="PRINTS" id="PR00977">
    <property type="entry name" value="SCYTLDPTASE"/>
</dbReference>
<feature type="compositionally biased region" description="Low complexity" evidence="2">
    <location>
        <begin position="22"/>
        <end position="37"/>
    </location>
</feature>
<reference evidence="4" key="2">
    <citation type="submission" date="2023-05" db="EMBL/GenBank/DDBJ databases">
        <authorList>
            <consortium name="Lawrence Berkeley National Laboratory"/>
            <person name="Steindorff A."/>
            <person name="Hensen N."/>
            <person name="Bonometti L."/>
            <person name="Westerberg I."/>
            <person name="Brannstrom I.O."/>
            <person name="Guillou S."/>
            <person name="Cros-Aarteil S."/>
            <person name="Calhoun S."/>
            <person name="Haridas S."/>
            <person name="Kuo A."/>
            <person name="Mondo S."/>
            <person name="Pangilinan J."/>
            <person name="Riley R."/>
            <person name="Labutti K."/>
            <person name="Andreopoulos B."/>
            <person name="Lipzen A."/>
            <person name="Chen C."/>
            <person name="Yanf M."/>
            <person name="Daum C."/>
            <person name="Ng V."/>
            <person name="Clum A."/>
            <person name="Ohm R."/>
            <person name="Martin F."/>
            <person name="Silar P."/>
            <person name="Natvig D."/>
            <person name="Lalanne C."/>
            <person name="Gautier V."/>
            <person name="Ament-Velasquez S.L."/>
            <person name="Kruys A."/>
            <person name="Hutchinson M.I."/>
            <person name="Powell A.J."/>
            <person name="Barry K."/>
            <person name="Miller A.N."/>
            <person name="Grigoriev I.V."/>
            <person name="Debuchy R."/>
            <person name="Gladieux P."/>
            <person name="Thoren M.H."/>
            <person name="Johannesson H."/>
        </authorList>
    </citation>
    <scope>NUCLEOTIDE SEQUENCE</scope>
    <source>
        <strain evidence="4">PSN243</strain>
    </source>
</reference>
<evidence type="ECO:0000313" key="5">
    <source>
        <dbReference type="Proteomes" id="UP001321760"/>
    </source>
</evidence>
<dbReference type="PANTHER" id="PTHR37536:SF1">
    <property type="entry name" value="ASPERGILLOPEPSIN, PUTAITVE (AFU_ORTHOLOGUE AFUA_7G01200)"/>
    <property type="match status" value="1"/>
</dbReference>
<reference evidence="4" key="1">
    <citation type="journal article" date="2023" name="Mol. Phylogenet. Evol.">
        <title>Genome-scale phylogeny and comparative genomics of the fungal order Sordariales.</title>
        <authorList>
            <person name="Hensen N."/>
            <person name="Bonometti L."/>
            <person name="Westerberg I."/>
            <person name="Brannstrom I.O."/>
            <person name="Guillou S."/>
            <person name="Cros-Aarteil S."/>
            <person name="Calhoun S."/>
            <person name="Haridas S."/>
            <person name="Kuo A."/>
            <person name="Mondo S."/>
            <person name="Pangilinan J."/>
            <person name="Riley R."/>
            <person name="LaButti K."/>
            <person name="Andreopoulos B."/>
            <person name="Lipzen A."/>
            <person name="Chen C."/>
            <person name="Yan M."/>
            <person name="Daum C."/>
            <person name="Ng V."/>
            <person name="Clum A."/>
            <person name="Steindorff A."/>
            <person name="Ohm R.A."/>
            <person name="Martin F."/>
            <person name="Silar P."/>
            <person name="Natvig D.O."/>
            <person name="Lalanne C."/>
            <person name="Gautier V."/>
            <person name="Ament-Velasquez S.L."/>
            <person name="Kruys A."/>
            <person name="Hutchinson M.I."/>
            <person name="Powell A.J."/>
            <person name="Barry K."/>
            <person name="Miller A.N."/>
            <person name="Grigoriev I.V."/>
            <person name="Debuchy R."/>
            <person name="Gladieux P."/>
            <person name="Hiltunen Thoren M."/>
            <person name="Johannesson H."/>
        </authorList>
    </citation>
    <scope>NUCLEOTIDE SEQUENCE</scope>
    <source>
        <strain evidence="4">PSN243</strain>
    </source>
</reference>
<keyword evidence="5" id="KW-1185">Reference proteome</keyword>
<keyword evidence="3" id="KW-0732">Signal</keyword>
<feature type="chain" id="PRO_5043990004" evidence="3">
    <location>
        <begin position="19"/>
        <end position="316"/>
    </location>
</feature>
<evidence type="ECO:0000313" key="4">
    <source>
        <dbReference type="EMBL" id="KAK4442331.1"/>
    </source>
</evidence>
<dbReference type="InterPro" id="IPR000250">
    <property type="entry name" value="Peptidase_G1"/>
</dbReference>
<gene>
    <name evidence="4" type="ORF">QBC34DRAFT_499759</name>
</gene>
<protein>
    <submittedName>
        <fullName evidence="4">Uncharacterized protein</fullName>
    </submittedName>
</protein>
<dbReference type="CDD" id="cd13426">
    <property type="entry name" value="Peptidase_G1"/>
    <property type="match status" value="1"/>
</dbReference>
<dbReference type="InterPro" id="IPR013320">
    <property type="entry name" value="ConA-like_dom_sf"/>
</dbReference>
<dbReference type="AlphaFoldDB" id="A0AAV9FYU8"/>
<name>A0AAV9FYU8_9PEZI</name>
<feature type="active site" description="Proton acceptor" evidence="1">
    <location>
        <position position="252"/>
    </location>
</feature>
<accession>A0AAV9FYU8</accession>
<dbReference type="Proteomes" id="UP001321760">
    <property type="component" value="Unassembled WGS sequence"/>
</dbReference>
<dbReference type="EMBL" id="MU866020">
    <property type="protein sequence ID" value="KAK4442331.1"/>
    <property type="molecule type" value="Genomic_DNA"/>
</dbReference>
<dbReference type="Pfam" id="PF01828">
    <property type="entry name" value="Peptidase_A4"/>
    <property type="match status" value="1"/>
</dbReference>
<evidence type="ECO:0000256" key="3">
    <source>
        <dbReference type="SAM" id="SignalP"/>
    </source>
</evidence>
<organism evidence="4 5">
    <name type="scientific">Podospora aff. communis PSN243</name>
    <dbReference type="NCBI Taxonomy" id="3040156"/>
    <lineage>
        <taxon>Eukaryota</taxon>
        <taxon>Fungi</taxon>
        <taxon>Dikarya</taxon>
        <taxon>Ascomycota</taxon>
        <taxon>Pezizomycotina</taxon>
        <taxon>Sordariomycetes</taxon>
        <taxon>Sordariomycetidae</taxon>
        <taxon>Sordariales</taxon>
        <taxon>Podosporaceae</taxon>
        <taxon>Podospora</taxon>
    </lineage>
</organism>
<dbReference type="InterPro" id="IPR038656">
    <property type="entry name" value="Peptidase_G1_sf"/>
</dbReference>
<evidence type="ECO:0000256" key="1">
    <source>
        <dbReference type="PIRSR" id="PIRSR600250-50"/>
    </source>
</evidence>
<feature type="region of interest" description="Disordered" evidence="2">
    <location>
        <begin position="62"/>
        <end position="101"/>
    </location>
</feature>
<dbReference type="Gene3D" id="2.60.120.700">
    <property type="entry name" value="Peptidase G1"/>
    <property type="match status" value="1"/>
</dbReference>
<feature type="region of interest" description="Disordered" evidence="2">
    <location>
        <begin position="22"/>
        <end position="42"/>
    </location>
</feature>
<evidence type="ECO:0000256" key="2">
    <source>
        <dbReference type="SAM" id="MobiDB-lite"/>
    </source>
</evidence>